<proteinExistence type="predicted"/>
<organism evidence="2 3">
    <name type="scientific">Tilletia horrida</name>
    <dbReference type="NCBI Taxonomy" id="155126"/>
    <lineage>
        <taxon>Eukaryota</taxon>
        <taxon>Fungi</taxon>
        <taxon>Dikarya</taxon>
        <taxon>Basidiomycota</taxon>
        <taxon>Ustilaginomycotina</taxon>
        <taxon>Exobasidiomycetes</taxon>
        <taxon>Tilletiales</taxon>
        <taxon>Tilletiaceae</taxon>
        <taxon>Tilletia</taxon>
    </lineage>
</organism>
<feature type="compositionally biased region" description="Polar residues" evidence="1">
    <location>
        <begin position="58"/>
        <end position="68"/>
    </location>
</feature>
<evidence type="ECO:0000313" key="3">
    <source>
        <dbReference type="Proteomes" id="UP001176521"/>
    </source>
</evidence>
<evidence type="ECO:0000313" key="2">
    <source>
        <dbReference type="EMBL" id="KAK0530597.1"/>
    </source>
</evidence>
<accession>A0AAN6JKD8</accession>
<feature type="region of interest" description="Disordered" evidence="1">
    <location>
        <begin position="28"/>
        <end position="114"/>
    </location>
</feature>
<dbReference type="AlphaFoldDB" id="A0AAN6JKD8"/>
<dbReference type="EMBL" id="JAPDMQ010000210">
    <property type="protein sequence ID" value="KAK0530597.1"/>
    <property type="molecule type" value="Genomic_DNA"/>
</dbReference>
<protein>
    <submittedName>
        <fullName evidence="2">Uncharacterized protein</fullName>
    </submittedName>
</protein>
<dbReference type="Proteomes" id="UP001176521">
    <property type="component" value="Unassembled WGS sequence"/>
</dbReference>
<feature type="compositionally biased region" description="Basic and acidic residues" evidence="1">
    <location>
        <begin position="245"/>
        <end position="263"/>
    </location>
</feature>
<feature type="region of interest" description="Disordered" evidence="1">
    <location>
        <begin position="225"/>
        <end position="293"/>
    </location>
</feature>
<gene>
    <name evidence="2" type="ORF">OC842_003869</name>
</gene>
<sequence>MERQERAPAVAIAVFLPPKDILKRCRNEARDEEAEASTRRVRYRRVQLEKTSGRRSQRTSTPVASTSKSRIDDDEPADDSRLEPSRSSVCGSARIEPTGAGRSATTAEEGLSLAPPPSFHFALNRITPIADILAHPERFAEDADGPAFAPRPRLNLLVLVREVGPLEQYEPRNKSKAAVTTTARGGPSRWLSPALGYRSHLVVCDRDGSMLKISLWDRCARTWAEEEEEQDGTAAGGDVSRSRTARKDKDARMDGSLSRRDDPDASGSLSKSLTVDDSASGSASMLNEPPPRALRPGDVIYLTKLILSRPKDSTVADKNHKSGGGGTASTSLRRFISSASIQVSTTSESDVQLCFRSDVRARRDEAYAYIGPDRVVGSELRFLAEFDAHCRAVWQLVRRWF</sequence>
<keyword evidence="3" id="KW-1185">Reference proteome</keyword>
<name>A0AAN6JKD8_9BASI</name>
<feature type="compositionally biased region" description="Polar residues" evidence="1">
    <location>
        <begin position="267"/>
        <end position="285"/>
    </location>
</feature>
<comment type="caution">
    <text evidence="2">The sequence shown here is derived from an EMBL/GenBank/DDBJ whole genome shotgun (WGS) entry which is preliminary data.</text>
</comment>
<reference evidence="2" key="1">
    <citation type="journal article" date="2023" name="PhytoFront">
        <title>Draft Genome Resources of Seven Strains of Tilletia horrida, Causal Agent of Kernel Smut of Rice.</title>
        <authorList>
            <person name="Khanal S."/>
            <person name="Antony Babu S."/>
            <person name="Zhou X.G."/>
        </authorList>
    </citation>
    <scope>NUCLEOTIDE SEQUENCE</scope>
    <source>
        <strain evidence="2">TX3</strain>
    </source>
</reference>
<evidence type="ECO:0000256" key="1">
    <source>
        <dbReference type="SAM" id="MobiDB-lite"/>
    </source>
</evidence>